<feature type="domain" description="Alpha-L-rhamnosidase C-terminal" evidence="5">
    <location>
        <begin position="657"/>
        <end position="726"/>
    </location>
</feature>
<evidence type="ECO:0000313" key="6">
    <source>
        <dbReference type="EMBL" id="KAA6341147.1"/>
    </source>
</evidence>
<comment type="caution">
    <text evidence="6">The sequence shown here is derived from an EMBL/GenBank/DDBJ whole genome shotgun (WGS) entry which is preliminary data.</text>
</comment>
<protein>
    <recommendedName>
        <fullName evidence="2">alpha-L-rhamnosidase</fullName>
        <ecNumber evidence="2">3.2.1.40</ecNumber>
    </recommendedName>
</protein>
<keyword evidence="3" id="KW-0378">Hydrolase</keyword>
<dbReference type="EMBL" id="SNRY01000409">
    <property type="protein sequence ID" value="KAA6341147.1"/>
    <property type="molecule type" value="Genomic_DNA"/>
</dbReference>
<dbReference type="InterPro" id="IPR035398">
    <property type="entry name" value="Bac_rhamnosid_C"/>
</dbReference>
<dbReference type="PANTHER" id="PTHR33307:SF6">
    <property type="entry name" value="ALPHA-RHAMNOSIDASE (EUROFUNG)-RELATED"/>
    <property type="match status" value="1"/>
</dbReference>
<dbReference type="Gene3D" id="2.60.40.10">
    <property type="entry name" value="Immunoglobulins"/>
    <property type="match status" value="1"/>
</dbReference>
<evidence type="ECO:0000256" key="3">
    <source>
        <dbReference type="ARBA" id="ARBA00022801"/>
    </source>
</evidence>
<dbReference type="Pfam" id="PF17390">
    <property type="entry name" value="Bac_rhamnosid_C"/>
    <property type="match status" value="1"/>
</dbReference>
<dbReference type="Gene3D" id="2.60.120.260">
    <property type="entry name" value="Galactose-binding domain-like"/>
    <property type="match status" value="1"/>
</dbReference>
<dbReference type="PANTHER" id="PTHR33307">
    <property type="entry name" value="ALPHA-RHAMNOSIDASE (EUROFUNG)"/>
    <property type="match status" value="1"/>
</dbReference>
<dbReference type="GO" id="GO:0005975">
    <property type="term" value="P:carbohydrate metabolic process"/>
    <property type="evidence" value="ECO:0007669"/>
    <property type="project" value="InterPro"/>
</dbReference>
<dbReference type="EC" id="3.2.1.40" evidence="2"/>
<organism evidence="6">
    <name type="scientific">termite gut metagenome</name>
    <dbReference type="NCBI Taxonomy" id="433724"/>
    <lineage>
        <taxon>unclassified sequences</taxon>
        <taxon>metagenomes</taxon>
        <taxon>organismal metagenomes</taxon>
    </lineage>
</organism>
<dbReference type="AlphaFoldDB" id="A0A5J4S4P7"/>
<accession>A0A5J4S4P7</accession>
<evidence type="ECO:0000256" key="2">
    <source>
        <dbReference type="ARBA" id="ARBA00012652"/>
    </source>
</evidence>
<dbReference type="Pfam" id="PF17389">
    <property type="entry name" value="Bac_rhamnosid6H"/>
    <property type="match status" value="1"/>
</dbReference>
<name>A0A5J4S4P7_9ZZZZ</name>
<dbReference type="InterPro" id="IPR013783">
    <property type="entry name" value="Ig-like_fold"/>
</dbReference>
<dbReference type="InterPro" id="IPR008928">
    <property type="entry name" value="6-hairpin_glycosidase_sf"/>
</dbReference>
<dbReference type="Gene3D" id="1.50.10.10">
    <property type="match status" value="1"/>
</dbReference>
<evidence type="ECO:0000256" key="1">
    <source>
        <dbReference type="ARBA" id="ARBA00001445"/>
    </source>
</evidence>
<evidence type="ECO:0000259" key="4">
    <source>
        <dbReference type="Pfam" id="PF17389"/>
    </source>
</evidence>
<reference evidence="6" key="1">
    <citation type="submission" date="2019-03" db="EMBL/GenBank/DDBJ databases">
        <title>Single cell metagenomics reveals metabolic interactions within the superorganism composed of flagellate Streblomastix strix and complex community of Bacteroidetes bacteria on its surface.</title>
        <authorList>
            <person name="Treitli S.C."/>
            <person name="Kolisko M."/>
            <person name="Husnik F."/>
            <person name="Keeling P."/>
            <person name="Hampl V."/>
        </authorList>
    </citation>
    <scope>NUCLEOTIDE SEQUENCE</scope>
    <source>
        <strain evidence="6">STM</strain>
    </source>
</reference>
<dbReference type="InterPro" id="IPR012341">
    <property type="entry name" value="6hp_glycosidase-like_sf"/>
</dbReference>
<comment type="catalytic activity">
    <reaction evidence="1">
        <text>Hydrolysis of terminal non-reducing alpha-L-rhamnose residues in alpha-L-rhamnosides.</text>
        <dbReference type="EC" id="3.2.1.40"/>
    </reaction>
</comment>
<dbReference type="GO" id="GO:0030596">
    <property type="term" value="F:alpha-L-rhamnosidase activity"/>
    <property type="evidence" value="ECO:0007669"/>
    <property type="project" value="UniProtKB-EC"/>
</dbReference>
<evidence type="ECO:0000259" key="5">
    <source>
        <dbReference type="Pfam" id="PF17390"/>
    </source>
</evidence>
<proteinExistence type="predicted"/>
<sequence>MKQVSLLLLIICSVGFCFAQSPTHLSTDLLEHTDRVFLDGYPSGIALTELGSTVERYQTAAIRNSKPYLGWVVNSNQPNTLQTSYRILVASSPTILDKDEADLWDSGRTDSDQSVAVPYDGKPLQLSTVYYWKVKTWDNHGVESPFSYVRSFITADRLDGVTARYPLQVSDEYPAAIRPIGEGHAFIDFGKDAFGRLKLTLSSIIETDTITIRLGEAVKDGHIDRAPGGTIRYAVYRLPLMTGTHTYTVKIRPDKRNTNTVANDVGVKPVLMPDYTGEVLPFRYVEIDNYHSPLTATQVVRQTVHYPFDETAALFHSSDTVLNQVWELCKYSVKATSFTGVYIDGDRERIPYEADALISQLCHYAVDRGFSIARYSHEYLIEHPTWPTEWIMQSVLMAWTDYMYTGNQASLQRFYNDLKEKALLSLKETNGLISTKTGKLTPEVKKAIHFKGEKINDIVDWPQSGILGLGKNELGESDGFVFTDYNTVVNAYHYETLRLVGLIAGATGNRADQALYAGEARRVKERINSLLFDTKKGRYNDGIDTDHSSLHANMFPVAFGITPEKYKKQIGDFIHTRGLACSVYASQFLLDAIYNSNDDAYGLHLLTSTDERSWYNMIRVGSTISLEAWDNKYKPNQDWNHIWGAAAGNIIQRKLMGIEPLEPGFHKIRIKPQPATLRQAEILMPTIRGDIRVSFDNLPAERLSLQVNIPANATAEVWLPRPDKKYRLTVDGTVQKGVPEGDFVISQTGSGKHLFVIEKTTEK</sequence>
<dbReference type="InterPro" id="IPR016007">
    <property type="entry name" value="Alpha_rhamnosid"/>
</dbReference>
<dbReference type="InterPro" id="IPR035396">
    <property type="entry name" value="Bac_rhamnosid6H"/>
</dbReference>
<feature type="domain" description="Alpha-L-rhamnosidase six-hairpin glycosidase" evidence="4">
    <location>
        <begin position="312"/>
        <end position="652"/>
    </location>
</feature>
<gene>
    <name evidence="6" type="ORF">EZS27_011033</name>
</gene>
<dbReference type="Gene3D" id="2.60.420.10">
    <property type="entry name" value="Maltose phosphorylase, domain 3"/>
    <property type="match status" value="1"/>
</dbReference>
<dbReference type="SUPFAM" id="SSF48208">
    <property type="entry name" value="Six-hairpin glycosidases"/>
    <property type="match status" value="1"/>
</dbReference>
<dbReference type="Pfam" id="PF25788">
    <property type="entry name" value="Ig_Rha78A_N"/>
    <property type="match status" value="1"/>
</dbReference>